<dbReference type="InterPro" id="IPR003959">
    <property type="entry name" value="ATPase_AAA_core"/>
</dbReference>
<evidence type="ECO:0000313" key="20">
    <source>
        <dbReference type="Proteomes" id="UP000266258"/>
    </source>
</evidence>
<dbReference type="InterPro" id="IPR003960">
    <property type="entry name" value="ATPase_AAA_CS"/>
</dbReference>
<comment type="cofactor">
    <cofactor evidence="15">
        <name>Zn(2+)</name>
        <dbReference type="ChEBI" id="CHEBI:29105"/>
    </cofactor>
    <text evidence="15">Binds 1 zinc ion per subunit.</text>
</comment>
<dbReference type="Gene3D" id="1.10.8.60">
    <property type="match status" value="1"/>
</dbReference>
<keyword evidence="11 15" id="KW-1133">Transmembrane helix</keyword>
<dbReference type="GO" id="GO:0004222">
    <property type="term" value="F:metalloendopeptidase activity"/>
    <property type="evidence" value="ECO:0007669"/>
    <property type="project" value="InterPro"/>
</dbReference>
<sequence>MKPFLKKNAFLVLLVFLATISLFSFFSDSNSERNTQPYSTFVQQIDQNRVGQVQITQTGQIQVSLKDGTTYNTILPMRDDKLLDQLISKNITVIGKLPERPSALVEILINMIPLLLFLGLYLWAMRRMTGGMASAMGSDKQVGRIYEAKDIKTRLTDVAGCEEAKREVAEIVDFLREPHKYTDVGAHIPKGVLMVGPPGTGKTLLARAVAGEAGVPFITISGSDFVEMFAGVGAQRVRAIFAQAKKFGKAIIFIDEIDAVGRKRGAGFGGGHDEREQTLNQLLVEMDGFDDKTNIIVIAATNRADVLDNALIRPGRFDRQVTLDLPDLKGRLQILQVHAKRVRLARDVNLKTVARGTPGFSGAELANLVNEAALMSARYGSKEITMKYFELAQDKITLGTERPSLTMKEIDKLRTAYHEAGHAIVGYLVEGNDPVHKVTIIPRGRALGVTHFLPAEDQVYQSYSIYEAKLQMTYGGRLAEEIIFGKDYVSTGASSDIQYASRMARAMVTTYGFDDDLGPINYAPDQNDPYGRPQASDAFAERIDKAVLEIIKRNYDKSRLVLQQNRDILEAMKDALMEYETIDKWQVERIMNRQPAGKPRDWDDDTDDRNFEHLKEDNA</sequence>
<dbReference type="GO" id="GO:0006508">
    <property type="term" value="P:proteolysis"/>
    <property type="evidence" value="ECO:0007669"/>
    <property type="project" value="UniProtKB-KW"/>
</dbReference>
<evidence type="ECO:0000256" key="1">
    <source>
        <dbReference type="ARBA" id="ARBA00004370"/>
    </source>
</evidence>
<dbReference type="FunFam" id="1.10.8.60:FF:000001">
    <property type="entry name" value="ATP-dependent zinc metalloprotease FtsH"/>
    <property type="match status" value="1"/>
</dbReference>
<dbReference type="EC" id="3.4.24.-" evidence="15"/>
<evidence type="ECO:0000256" key="14">
    <source>
        <dbReference type="ARBA" id="ARBA00061570"/>
    </source>
</evidence>
<dbReference type="Pfam" id="PF01434">
    <property type="entry name" value="Peptidase_M41"/>
    <property type="match status" value="1"/>
</dbReference>
<feature type="compositionally biased region" description="Basic and acidic residues" evidence="17">
    <location>
        <begin position="608"/>
        <end position="619"/>
    </location>
</feature>
<dbReference type="InterPro" id="IPR011546">
    <property type="entry name" value="Pept_M41_FtsH_extracell"/>
</dbReference>
<dbReference type="RefSeq" id="WP_119496890.1">
    <property type="nucleotide sequence ID" value="NZ_NRJH01000029.1"/>
</dbReference>
<keyword evidence="4 15" id="KW-0645">Protease</keyword>
<dbReference type="FunFam" id="3.40.50.300:FF:000001">
    <property type="entry name" value="ATP-dependent zinc metalloprotease FtsH"/>
    <property type="match status" value="1"/>
</dbReference>
<keyword evidence="5 15" id="KW-0812">Transmembrane</keyword>
<evidence type="ECO:0000256" key="17">
    <source>
        <dbReference type="SAM" id="MobiDB-lite"/>
    </source>
</evidence>
<feature type="binding site" evidence="15">
    <location>
        <position position="496"/>
    </location>
    <ligand>
        <name>Zn(2+)</name>
        <dbReference type="ChEBI" id="CHEBI:29105"/>
        <note>catalytic</note>
    </ligand>
</feature>
<dbReference type="GO" id="GO:0004176">
    <property type="term" value="F:ATP-dependent peptidase activity"/>
    <property type="evidence" value="ECO:0007669"/>
    <property type="project" value="InterPro"/>
</dbReference>
<dbReference type="GO" id="GO:0005524">
    <property type="term" value="F:ATP binding"/>
    <property type="evidence" value="ECO:0007669"/>
    <property type="project" value="UniProtKB-UniRule"/>
</dbReference>
<proteinExistence type="inferred from homology"/>
<evidence type="ECO:0000256" key="9">
    <source>
        <dbReference type="ARBA" id="ARBA00022833"/>
    </source>
</evidence>
<dbReference type="NCBIfam" id="TIGR01241">
    <property type="entry name" value="FtsH_fam"/>
    <property type="match status" value="1"/>
</dbReference>
<dbReference type="CDD" id="cd19501">
    <property type="entry name" value="RecA-like_FtsH"/>
    <property type="match status" value="1"/>
</dbReference>
<evidence type="ECO:0000256" key="10">
    <source>
        <dbReference type="ARBA" id="ARBA00022840"/>
    </source>
</evidence>
<dbReference type="PROSITE" id="PS00674">
    <property type="entry name" value="AAA"/>
    <property type="match status" value="1"/>
</dbReference>
<dbReference type="SUPFAM" id="SSF52540">
    <property type="entry name" value="P-loop containing nucleoside triphosphate hydrolases"/>
    <property type="match status" value="1"/>
</dbReference>
<dbReference type="SUPFAM" id="SSF140990">
    <property type="entry name" value="FtsH protease domain-like"/>
    <property type="match status" value="1"/>
</dbReference>
<comment type="function">
    <text evidence="15">Acts as a processive, ATP-dependent zinc metallopeptidase for both cytoplasmic and membrane proteins. Plays a role in the quality control of integral membrane proteins.</text>
</comment>
<dbReference type="InterPro" id="IPR037219">
    <property type="entry name" value="Peptidase_M41-like"/>
</dbReference>
<dbReference type="Pfam" id="PF00004">
    <property type="entry name" value="AAA"/>
    <property type="match status" value="1"/>
</dbReference>
<evidence type="ECO:0000256" key="2">
    <source>
        <dbReference type="ARBA" id="ARBA00010044"/>
    </source>
</evidence>
<keyword evidence="9 15" id="KW-0862">Zinc</keyword>
<keyword evidence="7 15" id="KW-0547">Nucleotide-binding</keyword>
<dbReference type="GO" id="GO:0005886">
    <property type="term" value="C:plasma membrane"/>
    <property type="evidence" value="ECO:0007669"/>
    <property type="project" value="UniProtKB-SubCell"/>
</dbReference>
<evidence type="ECO:0000256" key="4">
    <source>
        <dbReference type="ARBA" id="ARBA00022670"/>
    </source>
</evidence>
<keyword evidence="3 15" id="KW-1003">Cell membrane</keyword>
<dbReference type="AlphaFoldDB" id="A0A3A1Y5B8"/>
<dbReference type="Pfam" id="PF06480">
    <property type="entry name" value="FtsH_ext"/>
    <property type="match status" value="1"/>
</dbReference>
<dbReference type="SMART" id="SM00382">
    <property type="entry name" value="AAA"/>
    <property type="match status" value="1"/>
</dbReference>
<feature type="domain" description="AAA+ ATPase" evidence="18">
    <location>
        <begin position="188"/>
        <end position="327"/>
    </location>
</feature>
<comment type="caution">
    <text evidence="19">The sequence shown here is derived from an EMBL/GenBank/DDBJ whole genome shotgun (WGS) entry which is preliminary data.</text>
</comment>
<feature type="active site" evidence="15">
    <location>
        <position position="419"/>
    </location>
</feature>
<feature type="binding site" evidence="15">
    <location>
        <position position="422"/>
    </location>
    <ligand>
        <name>Zn(2+)</name>
        <dbReference type="ChEBI" id="CHEBI:29105"/>
        <note>catalytic</note>
    </ligand>
</feature>
<dbReference type="OrthoDB" id="9809379at2"/>
<evidence type="ECO:0000256" key="16">
    <source>
        <dbReference type="RuleBase" id="RU003651"/>
    </source>
</evidence>
<dbReference type="GO" id="GO:0016887">
    <property type="term" value="F:ATP hydrolysis activity"/>
    <property type="evidence" value="ECO:0007669"/>
    <property type="project" value="UniProtKB-UniRule"/>
</dbReference>
<dbReference type="PANTHER" id="PTHR23076:SF97">
    <property type="entry name" value="ATP-DEPENDENT ZINC METALLOPROTEASE YME1L1"/>
    <property type="match status" value="1"/>
</dbReference>
<evidence type="ECO:0000313" key="19">
    <source>
        <dbReference type="EMBL" id="RIY32785.1"/>
    </source>
</evidence>
<comment type="similarity">
    <text evidence="16">Belongs to the AAA ATPase family.</text>
</comment>
<keyword evidence="8 15" id="KW-0378">Hydrolase</keyword>
<comment type="similarity">
    <text evidence="2 15">In the C-terminal section; belongs to the peptidase M41 family.</text>
</comment>
<evidence type="ECO:0000256" key="8">
    <source>
        <dbReference type="ARBA" id="ARBA00022801"/>
    </source>
</evidence>
<dbReference type="PANTHER" id="PTHR23076">
    <property type="entry name" value="METALLOPROTEASE M41 FTSH"/>
    <property type="match status" value="1"/>
</dbReference>
<gene>
    <name evidence="19" type="primary">hflB</name>
    <name evidence="15 19" type="synonym">ftsH</name>
    <name evidence="19" type="ORF">CJP74_03550</name>
</gene>
<comment type="subunit">
    <text evidence="15">Homohexamer.</text>
</comment>
<evidence type="ECO:0000256" key="7">
    <source>
        <dbReference type="ARBA" id="ARBA00022741"/>
    </source>
</evidence>
<evidence type="ECO:0000259" key="18">
    <source>
        <dbReference type="SMART" id="SM00382"/>
    </source>
</evidence>
<feature type="transmembrane region" description="Helical" evidence="15">
    <location>
        <begin position="103"/>
        <end position="124"/>
    </location>
</feature>
<dbReference type="Pfam" id="PF17862">
    <property type="entry name" value="AAA_lid_3"/>
    <property type="match status" value="1"/>
</dbReference>
<feature type="region of interest" description="Disordered" evidence="17">
    <location>
        <begin position="593"/>
        <end position="619"/>
    </location>
</feature>
<comment type="similarity">
    <text evidence="14 15">In the central section; belongs to the AAA ATPase family.</text>
</comment>
<protein>
    <recommendedName>
        <fullName evidence="15">ATP-dependent zinc metalloprotease FtsH</fullName>
        <ecNumber evidence="15">3.4.24.-</ecNumber>
    </recommendedName>
</protein>
<evidence type="ECO:0000256" key="13">
    <source>
        <dbReference type="ARBA" id="ARBA00023136"/>
    </source>
</evidence>
<dbReference type="GO" id="GO:0008270">
    <property type="term" value="F:zinc ion binding"/>
    <property type="evidence" value="ECO:0007669"/>
    <property type="project" value="UniProtKB-UniRule"/>
</dbReference>
<dbReference type="Proteomes" id="UP000266258">
    <property type="component" value="Unassembled WGS sequence"/>
</dbReference>
<keyword evidence="12 15" id="KW-0482">Metalloprotease</keyword>
<keyword evidence="10 15" id="KW-0067">ATP-binding</keyword>
<keyword evidence="13 15" id="KW-0472">Membrane</keyword>
<dbReference type="Gene3D" id="3.40.50.300">
    <property type="entry name" value="P-loop containing nucleotide triphosphate hydrolases"/>
    <property type="match status" value="1"/>
</dbReference>
<evidence type="ECO:0000256" key="11">
    <source>
        <dbReference type="ARBA" id="ARBA00022989"/>
    </source>
</evidence>
<evidence type="ECO:0000256" key="12">
    <source>
        <dbReference type="ARBA" id="ARBA00023049"/>
    </source>
</evidence>
<dbReference type="InterPro" id="IPR005936">
    <property type="entry name" value="FtsH"/>
</dbReference>
<feature type="binding site" evidence="15">
    <location>
        <begin position="196"/>
        <end position="203"/>
    </location>
    <ligand>
        <name>ATP</name>
        <dbReference type="ChEBI" id="CHEBI:30616"/>
    </ligand>
</feature>
<dbReference type="Gene3D" id="3.30.720.210">
    <property type="match status" value="1"/>
</dbReference>
<evidence type="ECO:0000256" key="3">
    <source>
        <dbReference type="ARBA" id="ARBA00022475"/>
    </source>
</evidence>
<dbReference type="Gene3D" id="1.20.58.760">
    <property type="entry name" value="Peptidase M41"/>
    <property type="match status" value="1"/>
</dbReference>
<dbReference type="EMBL" id="NRJH01000029">
    <property type="protein sequence ID" value="RIY32785.1"/>
    <property type="molecule type" value="Genomic_DNA"/>
</dbReference>
<dbReference type="InterPro" id="IPR000642">
    <property type="entry name" value="Peptidase_M41"/>
</dbReference>
<comment type="caution">
    <text evidence="15">Lacks conserved residue(s) required for the propagation of feature annotation.</text>
</comment>
<organism evidence="19 20">
    <name type="scientific">Psittacicella melopsittaci</name>
    <dbReference type="NCBI Taxonomy" id="2028576"/>
    <lineage>
        <taxon>Bacteria</taxon>
        <taxon>Pseudomonadati</taxon>
        <taxon>Pseudomonadota</taxon>
        <taxon>Gammaproteobacteria</taxon>
        <taxon>Pasteurellales</taxon>
        <taxon>Psittacicellaceae</taxon>
        <taxon>Psittacicella</taxon>
    </lineage>
</organism>
<evidence type="ECO:0000256" key="6">
    <source>
        <dbReference type="ARBA" id="ARBA00022723"/>
    </source>
</evidence>
<feature type="binding site" evidence="15">
    <location>
        <position position="418"/>
    </location>
    <ligand>
        <name>Zn(2+)</name>
        <dbReference type="ChEBI" id="CHEBI:29105"/>
        <note>catalytic</note>
    </ligand>
</feature>
<reference evidence="19 20" key="1">
    <citation type="submission" date="2017-08" db="EMBL/GenBank/DDBJ databases">
        <title>Reclassification of Bisgaard taxon 37 and 44.</title>
        <authorList>
            <person name="Christensen H."/>
        </authorList>
    </citation>
    <scope>NUCLEOTIDE SEQUENCE [LARGE SCALE GENOMIC DNA]</scope>
    <source>
        <strain evidence="19 20">B96_4</strain>
    </source>
</reference>
<keyword evidence="20" id="KW-1185">Reference proteome</keyword>
<dbReference type="InterPro" id="IPR003593">
    <property type="entry name" value="AAA+_ATPase"/>
</dbReference>
<evidence type="ECO:0000256" key="15">
    <source>
        <dbReference type="HAMAP-Rule" id="MF_01458"/>
    </source>
</evidence>
<dbReference type="GO" id="GO:0030163">
    <property type="term" value="P:protein catabolic process"/>
    <property type="evidence" value="ECO:0007669"/>
    <property type="project" value="UniProtKB-UniRule"/>
</dbReference>
<dbReference type="HAMAP" id="MF_01458">
    <property type="entry name" value="FtsH"/>
    <property type="match status" value="1"/>
</dbReference>
<keyword evidence="6 15" id="KW-0479">Metal-binding</keyword>
<dbReference type="InterPro" id="IPR027417">
    <property type="entry name" value="P-loop_NTPase"/>
</dbReference>
<dbReference type="FunFam" id="1.20.58.760:FF:000001">
    <property type="entry name" value="ATP-dependent zinc metalloprotease FtsH"/>
    <property type="match status" value="1"/>
</dbReference>
<comment type="subcellular location">
    <subcellularLocation>
        <location evidence="15">Cell membrane</location>
        <topology evidence="15">Multi-pass membrane protein</topology>
        <orientation evidence="15">Cytoplasmic side</orientation>
    </subcellularLocation>
    <subcellularLocation>
        <location evidence="1">Membrane</location>
    </subcellularLocation>
</comment>
<accession>A0A3A1Y5B8</accession>
<name>A0A3A1Y5B8_9GAMM</name>
<dbReference type="InterPro" id="IPR041569">
    <property type="entry name" value="AAA_lid_3"/>
</dbReference>
<evidence type="ECO:0000256" key="5">
    <source>
        <dbReference type="ARBA" id="ARBA00022692"/>
    </source>
</evidence>